<dbReference type="RefSeq" id="WP_230526914.1">
    <property type="nucleotide sequence ID" value="NZ_JAJGAK010000002.1"/>
</dbReference>
<evidence type="ECO:0000313" key="3">
    <source>
        <dbReference type="Proteomes" id="UP001165293"/>
    </source>
</evidence>
<accession>A0ABS8JI36</accession>
<feature type="region of interest" description="Disordered" evidence="1">
    <location>
        <begin position="58"/>
        <end position="89"/>
    </location>
</feature>
<evidence type="ECO:0000313" key="2">
    <source>
        <dbReference type="EMBL" id="MCC8363273.1"/>
    </source>
</evidence>
<dbReference type="EMBL" id="JAJGAK010000002">
    <property type="protein sequence ID" value="MCC8363273.1"/>
    <property type="molecule type" value="Genomic_DNA"/>
</dbReference>
<proteinExistence type="predicted"/>
<name>A0ABS8JI36_9GAMM</name>
<comment type="caution">
    <text evidence="2">The sequence shown here is derived from an EMBL/GenBank/DDBJ whole genome shotgun (WGS) entry which is preliminary data.</text>
</comment>
<dbReference type="Proteomes" id="UP001165293">
    <property type="component" value="Unassembled WGS sequence"/>
</dbReference>
<protein>
    <submittedName>
        <fullName evidence="2">Helix-turn-helix domain-containing protein</fullName>
    </submittedName>
</protein>
<reference evidence="2" key="1">
    <citation type="submission" date="2021-10" db="EMBL/GenBank/DDBJ databases">
        <authorList>
            <person name="Lyu M."/>
            <person name="Wang X."/>
            <person name="Meng X."/>
            <person name="Xu K."/>
        </authorList>
    </citation>
    <scope>NUCLEOTIDE SEQUENCE</scope>
    <source>
        <strain evidence="2">A6</strain>
    </source>
</reference>
<feature type="compositionally biased region" description="Polar residues" evidence="1">
    <location>
        <begin position="74"/>
        <end position="89"/>
    </location>
</feature>
<evidence type="ECO:0000256" key="1">
    <source>
        <dbReference type="SAM" id="MobiDB-lite"/>
    </source>
</evidence>
<gene>
    <name evidence="2" type="ORF">LK996_09320</name>
</gene>
<sequence>MAASTDSIVFTIDDFRERHGVSRSYVYGLINSGELEVIHYGRRPRITAAAEKQFMRRMAVAEAQRSHRDRKPTPAQSTQKRTAPTGARS</sequence>
<organism evidence="2 3">
    <name type="scientific">Noviluteimonas lactosilytica</name>
    <dbReference type="NCBI Taxonomy" id="2888523"/>
    <lineage>
        <taxon>Bacteria</taxon>
        <taxon>Pseudomonadati</taxon>
        <taxon>Pseudomonadota</taxon>
        <taxon>Gammaproteobacteria</taxon>
        <taxon>Lysobacterales</taxon>
        <taxon>Lysobacteraceae</taxon>
        <taxon>Noviluteimonas</taxon>
    </lineage>
</organism>
<keyword evidence="3" id="KW-1185">Reference proteome</keyword>